<organism evidence="2 3">
    <name type="scientific">Rhizobium soli</name>
    <dbReference type="NCBI Taxonomy" id="424798"/>
    <lineage>
        <taxon>Bacteria</taxon>
        <taxon>Pseudomonadati</taxon>
        <taxon>Pseudomonadota</taxon>
        <taxon>Alphaproteobacteria</taxon>
        <taxon>Hyphomicrobiales</taxon>
        <taxon>Rhizobiaceae</taxon>
        <taxon>Rhizobium/Agrobacterium group</taxon>
        <taxon>Rhizobium</taxon>
    </lineage>
</organism>
<dbReference type="InterPro" id="IPR052189">
    <property type="entry name" value="L-asp_N-monooxygenase_NS-form"/>
</dbReference>
<feature type="domain" description="FAD-dependent urate hydroxylase HpyO/Asp monooxygenase CreE-like FAD/NAD(P)-binding" evidence="1">
    <location>
        <begin position="6"/>
        <end position="167"/>
    </location>
</feature>
<keyword evidence="3" id="KW-1185">Reference proteome</keyword>
<evidence type="ECO:0000313" key="3">
    <source>
        <dbReference type="Proteomes" id="UP000585437"/>
    </source>
</evidence>
<evidence type="ECO:0000313" key="2">
    <source>
        <dbReference type="EMBL" id="MBB6510151.1"/>
    </source>
</evidence>
<dbReference type="Proteomes" id="UP000585437">
    <property type="component" value="Unassembled WGS sequence"/>
</dbReference>
<dbReference type="Gene3D" id="3.50.50.60">
    <property type="entry name" value="FAD/NAD(P)-binding domain"/>
    <property type="match status" value="1"/>
</dbReference>
<evidence type="ECO:0000259" key="1">
    <source>
        <dbReference type="Pfam" id="PF13454"/>
    </source>
</evidence>
<dbReference type="PANTHER" id="PTHR40254">
    <property type="entry name" value="BLR0577 PROTEIN"/>
    <property type="match status" value="1"/>
</dbReference>
<proteinExistence type="predicted"/>
<accession>A0A7X0MT76</accession>
<dbReference type="PANTHER" id="PTHR40254:SF1">
    <property type="entry name" value="BLR0577 PROTEIN"/>
    <property type="match status" value="1"/>
</dbReference>
<comment type="caution">
    <text evidence="2">The sequence shown here is derived from an EMBL/GenBank/DDBJ whole genome shotgun (WGS) entry which is preliminary data.</text>
</comment>
<name>A0A7X0MT76_9HYPH</name>
<sequence length="565" mass="61596">MRKRVAIIGSGPTAIFALQDLVKCSASLDIAIFERTDVAGKGTPYQRGINDLAMLSNIPSIEVPALPVMLHDWLALQSDKYLNEIGVARSEITDRAFYPRVVVGDYFRSQFDAIIDASRASRHTVDVFENASVDDVQPVGDQFKLCMSLEYGGAEALFDYVVIATGHSFPSEPETSPGFFEAPWPATALQSIPSGKIGILGTSLSAIDAVMTVATKFGEFTKSKGGELKYSVNADGQALDIVMMSRKGLLPEADFYFPIPYLEPKICTQQAVDDRIALGSSGLLDDIFELFRQELAVADPDYSKAIGLDGLTVDTFAVAYYGVRDKEDPFEWAASNLAEAKRNYAQKHTVPWRYAILITHEIIETAVGFMNADDLGRFNRNFKSIFADDYATVPHLSIERLLALHRSGCLGIVALGDDSEIVKEGLERGATVEIGGTTMRFDTFIDATGQKTLSATDLPFPSLIERGLISEAKTMTAIGNHRRTGGIDVDDQCRPLIAGVRPVRRLYVPAVSYLLHKRPFIQGITSAAELGQIVAASIIAEVTRPVRSRRVRSSARAQAPAEIAA</sequence>
<reference evidence="2 3" key="1">
    <citation type="submission" date="2020-08" db="EMBL/GenBank/DDBJ databases">
        <title>The Agave Microbiome: Exploring the role of microbial communities in plant adaptations to desert environments.</title>
        <authorList>
            <person name="Partida-Martinez L.P."/>
        </authorList>
    </citation>
    <scope>NUCLEOTIDE SEQUENCE [LARGE SCALE GENOMIC DNA]</scope>
    <source>
        <strain evidence="2 3">AS3.12</strain>
    </source>
</reference>
<dbReference type="RefSeq" id="WP_184655434.1">
    <property type="nucleotide sequence ID" value="NZ_JACHBU010000007.1"/>
</dbReference>
<dbReference type="SUPFAM" id="SSF51905">
    <property type="entry name" value="FAD/NAD(P)-binding domain"/>
    <property type="match status" value="1"/>
</dbReference>
<protein>
    <submittedName>
        <fullName evidence="2">Putative NAD(P)/FAD-binding protein YdhS</fullName>
    </submittedName>
</protein>
<dbReference type="Pfam" id="PF13454">
    <property type="entry name" value="NAD_binding_9"/>
    <property type="match status" value="1"/>
</dbReference>
<gene>
    <name evidence="2" type="ORF">F4695_003537</name>
</gene>
<dbReference type="InterPro" id="IPR036188">
    <property type="entry name" value="FAD/NAD-bd_sf"/>
</dbReference>
<dbReference type="EMBL" id="JACHBU010000007">
    <property type="protein sequence ID" value="MBB6510151.1"/>
    <property type="molecule type" value="Genomic_DNA"/>
</dbReference>
<dbReference type="AlphaFoldDB" id="A0A7X0MT76"/>
<dbReference type="InterPro" id="IPR038732">
    <property type="entry name" value="HpyO/CreE_NAD-binding"/>
</dbReference>